<feature type="non-terminal residue" evidence="1">
    <location>
        <position position="1"/>
    </location>
</feature>
<sequence length="261" mass="28903">EPAGFLPWGGTVCGFEHWQALSVPGQGVLPLELGGKRVLVKRRAYLLPAEAGHEVRYQPTVSGSGGAFGEPVPPGSVVSGFACHGGELLWVPGSGYPNLPLEVGLTQPLQKKEKPEVQGHPVLWLLPGDPPVRSPGILTWMMFDDEKMHWGALQDRFNESTNEEKAHAANTVFSFPAPPWPSKRYVQMDTVKERFARHWHILLSGQYLRQGQARSRYRVSAREHLTSFGPSNLRPKQCPGVSPLVWLRRVARQGYDSFLAG</sequence>
<name>A0ABN9VD38_9DINO</name>
<protein>
    <submittedName>
        <fullName evidence="1">Uncharacterized protein</fullName>
    </submittedName>
</protein>
<keyword evidence="2" id="KW-1185">Reference proteome</keyword>
<evidence type="ECO:0000313" key="2">
    <source>
        <dbReference type="Proteomes" id="UP001189429"/>
    </source>
</evidence>
<comment type="caution">
    <text evidence="1">The sequence shown here is derived from an EMBL/GenBank/DDBJ whole genome shotgun (WGS) entry which is preliminary data.</text>
</comment>
<dbReference type="Proteomes" id="UP001189429">
    <property type="component" value="Unassembled WGS sequence"/>
</dbReference>
<accession>A0ABN9VD38</accession>
<dbReference type="EMBL" id="CAUYUJ010016926">
    <property type="protein sequence ID" value="CAK0870114.1"/>
    <property type="molecule type" value="Genomic_DNA"/>
</dbReference>
<proteinExistence type="predicted"/>
<reference evidence="1" key="1">
    <citation type="submission" date="2023-10" db="EMBL/GenBank/DDBJ databases">
        <authorList>
            <person name="Chen Y."/>
            <person name="Shah S."/>
            <person name="Dougan E. K."/>
            <person name="Thang M."/>
            <person name="Chan C."/>
        </authorList>
    </citation>
    <scope>NUCLEOTIDE SEQUENCE [LARGE SCALE GENOMIC DNA]</scope>
</reference>
<organism evidence="1 2">
    <name type="scientific">Prorocentrum cordatum</name>
    <dbReference type="NCBI Taxonomy" id="2364126"/>
    <lineage>
        <taxon>Eukaryota</taxon>
        <taxon>Sar</taxon>
        <taxon>Alveolata</taxon>
        <taxon>Dinophyceae</taxon>
        <taxon>Prorocentrales</taxon>
        <taxon>Prorocentraceae</taxon>
        <taxon>Prorocentrum</taxon>
    </lineage>
</organism>
<gene>
    <name evidence="1" type="ORF">PCOR1329_LOCUS56307</name>
</gene>
<evidence type="ECO:0000313" key="1">
    <source>
        <dbReference type="EMBL" id="CAK0870114.1"/>
    </source>
</evidence>